<dbReference type="GO" id="GO:0003700">
    <property type="term" value="F:DNA-binding transcription factor activity"/>
    <property type="evidence" value="ECO:0007669"/>
    <property type="project" value="InterPro"/>
</dbReference>
<dbReference type="OrthoDB" id="7427954at2"/>
<dbReference type="AlphaFoldDB" id="A0A211ZGW4"/>
<feature type="region of interest" description="Disordered" evidence="1">
    <location>
        <begin position="145"/>
        <end position="172"/>
    </location>
</feature>
<name>A0A211ZGW4_9PROT</name>
<keyword evidence="4" id="KW-1185">Reference proteome</keyword>
<dbReference type="SMART" id="SM00347">
    <property type="entry name" value="HTH_MARR"/>
    <property type="match status" value="1"/>
</dbReference>
<feature type="domain" description="HTH marR-type" evidence="2">
    <location>
        <begin position="1"/>
        <end position="142"/>
    </location>
</feature>
<dbReference type="PRINTS" id="PR00598">
    <property type="entry name" value="HTHMARR"/>
</dbReference>
<accession>A0A211ZGW4</accession>
<evidence type="ECO:0000259" key="2">
    <source>
        <dbReference type="PROSITE" id="PS50995"/>
    </source>
</evidence>
<dbReference type="Gene3D" id="1.10.287.100">
    <property type="match status" value="1"/>
</dbReference>
<dbReference type="InterPro" id="IPR000835">
    <property type="entry name" value="HTH_MarR-typ"/>
</dbReference>
<dbReference type="Proteomes" id="UP000196655">
    <property type="component" value="Unassembled WGS sequence"/>
</dbReference>
<evidence type="ECO:0000313" key="3">
    <source>
        <dbReference type="EMBL" id="OWJ64483.1"/>
    </source>
</evidence>
<dbReference type="SUPFAM" id="SSF46785">
    <property type="entry name" value="Winged helix' DNA-binding domain"/>
    <property type="match status" value="1"/>
</dbReference>
<reference evidence="4" key="1">
    <citation type="submission" date="2017-05" db="EMBL/GenBank/DDBJ databases">
        <authorList>
            <person name="Macchi M."/>
            <person name="Festa S."/>
            <person name="Coppotelli B.M."/>
            <person name="Morelli I.S."/>
        </authorList>
    </citation>
    <scope>NUCLEOTIDE SEQUENCE [LARGE SCALE GENOMIC DNA]</scope>
    <source>
        <strain evidence="4">I</strain>
    </source>
</reference>
<dbReference type="InterPro" id="IPR052526">
    <property type="entry name" value="HTH-type_Bedaq_tolerance"/>
</dbReference>
<comment type="caution">
    <text evidence="3">The sequence shown here is derived from an EMBL/GenBank/DDBJ whole genome shotgun (WGS) entry which is preliminary data.</text>
</comment>
<dbReference type="Pfam" id="PF12802">
    <property type="entry name" value="MarR_2"/>
    <property type="match status" value="1"/>
</dbReference>
<dbReference type="InterPro" id="IPR036390">
    <property type="entry name" value="WH_DNA-bd_sf"/>
</dbReference>
<protein>
    <recommendedName>
        <fullName evidence="2">HTH marR-type domain-containing protein</fullName>
    </recommendedName>
</protein>
<dbReference type="PANTHER" id="PTHR39515">
    <property type="entry name" value="CONSERVED PROTEIN"/>
    <property type="match status" value="1"/>
</dbReference>
<sequence length="172" mass="18556">MTQTERDRLGAFRLQLMALLRRLRRESDGGDIPLSQLMLLAALLRLGGTASPTELAAVEGLRSSNVAALLRGLETDGLVRREADAGDRRRLHVVLTDAGAQAVLENRSRREAWMAEAVAACLTPEERAQLIAVGALLQRLAEYQEGGSTAPVPSPSHSPTRMGPSLSPRRGE</sequence>
<dbReference type="InterPro" id="IPR036388">
    <property type="entry name" value="WH-like_DNA-bd_sf"/>
</dbReference>
<dbReference type="STRING" id="1122125.GCA_000423185_01822"/>
<proteinExistence type="predicted"/>
<dbReference type="Gene3D" id="1.10.10.10">
    <property type="entry name" value="Winged helix-like DNA-binding domain superfamily/Winged helix DNA-binding domain"/>
    <property type="match status" value="1"/>
</dbReference>
<dbReference type="EMBL" id="NHON01000057">
    <property type="protein sequence ID" value="OWJ64483.1"/>
    <property type="molecule type" value="Genomic_DNA"/>
</dbReference>
<dbReference type="PROSITE" id="PS50995">
    <property type="entry name" value="HTH_MARR_2"/>
    <property type="match status" value="1"/>
</dbReference>
<evidence type="ECO:0000256" key="1">
    <source>
        <dbReference type="SAM" id="MobiDB-lite"/>
    </source>
</evidence>
<evidence type="ECO:0000313" key="4">
    <source>
        <dbReference type="Proteomes" id="UP000196655"/>
    </source>
</evidence>
<dbReference type="PANTHER" id="PTHR39515:SF2">
    <property type="entry name" value="HTH-TYPE TRANSCRIPTIONAL REGULATOR RV0880"/>
    <property type="match status" value="1"/>
</dbReference>
<gene>
    <name evidence="3" type="ORF">BWR60_24555</name>
</gene>
<organism evidence="3 4">
    <name type="scientific">Inquilinus limosus</name>
    <dbReference type="NCBI Taxonomy" id="171674"/>
    <lineage>
        <taxon>Bacteria</taxon>
        <taxon>Pseudomonadati</taxon>
        <taxon>Pseudomonadota</taxon>
        <taxon>Alphaproteobacteria</taxon>
        <taxon>Rhodospirillales</taxon>
        <taxon>Rhodospirillaceae</taxon>
        <taxon>Inquilinus</taxon>
    </lineage>
</organism>